<dbReference type="Proteomes" id="UP001652503">
    <property type="component" value="Unassembled WGS sequence"/>
</dbReference>
<gene>
    <name evidence="3" type="ORF">OE647_13680</name>
</gene>
<evidence type="ECO:0000313" key="3">
    <source>
        <dbReference type="EMBL" id="MCV2865778.1"/>
    </source>
</evidence>
<sequence length="210" mass="21764">MTHLSRTFALVAAIGLAAPVWAQSDTTTEAPAAEATTAETTAPEATSGVSVSDRPAAAEDSADGYLASEHGAWQIRCLHAEDGSDPCQMYQVVKDDKGNSVADMLVLLPGEGEDAAAFIQISAPLSSLLPAGVTVKIDSAAPKRLPYLWCTHRGCVTRAQLTAAELEEFKKGNAFNAVVVPAVAPDKQVTASFSLSGFTAAFDALQATGK</sequence>
<dbReference type="Pfam" id="PF06776">
    <property type="entry name" value="IalB"/>
    <property type="match status" value="1"/>
</dbReference>
<dbReference type="RefSeq" id="WP_263722304.1">
    <property type="nucleotide sequence ID" value="NZ_JAOWLA010000012.1"/>
</dbReference>
<protein>
    <submittedName>
        <fullName evidence="3">Invasion associated locus B family protein</fullName>
    </submittedName>
</protein>
<accession>A0ABT2Z3Q9</accession>
<evidence type="ECO:0000256" key="1">
    <source>
        <dbReference type="SAM" id="MobiDB-lite"/>
    </source>
</evidence>
<organism evidence="3 4">
    <name type="scientific">Albidovulum sediminicola</name>
    <dbReference type="NCBI Taxonomy" id="2984331"/>
    <lineage>
        <taxon>Bacteria</taxon>
        <taxon>Pseudomonadati</taxon>
        <taxon>Pseudomonadota</taxon>
        <taxon>Alphaproteobacteria</taxon>
        <taxon>Rhodobacterales</taxon>
        <taxon>Paracoccaceae</taxon>
        <taxon>Albidovulum</taxon>
    </lineage>
</organism>
<dbReference type="EMBL" id="JAOWLA010000012">
    <property type="protein sequence ID" value="MCV2865778.1"/>
    <property type="molecule type" value="Genomic_DNA"/>
</dbReference>
<name>A0ABT2Z3Q9_9RHOB</name>
<dbReference type="Gene3D" id="2.60.40.1880">
    <property type="entry name" value="Invasion associated locus B (IalB) protein"/>
    <property type="match status" value="1"/>
</dbReference>
<feature type="region of interest" description="Disordered" evidence="1">
    <location>
        <begin position="27"/>
        <end position="54"/>
    </location>
</feature>
<evidence type="ECO:0000313" key="4">
    <source>
        <dbReference type="Proteomes" id="UP001652503"/>
    </source>
</evidence>
<keyword evidence="2" id="KW-0732">Signal</keyword>
<proteinExistence type="predicted"/>
<evidence type="ECO:0000256" key="2">
    <source>
        <dbReference type="SAM" id="SignalP"/>
    </source>
</evidence>
<dbReference type="InterPro" id="IPR010642">
    <property type="entry name" value="Invasion_prot_B"/>
</dbReference>
<dbReference type="InterPro" id="IPR038696">
    <property type="entry name" value="IalB_sf"/>
</dbReference>
<feature type="signal peptide" evidence="2">
    <location>
        <begin position="1"/>
        <end position="22"/>
    </location>
</feature>
<keyword evidence="4" id="KW-1185">Reference proteome</keyword>
<feature type="chain" id="PRO_5045603485" evidence="2">
    <location>
        <begin position="23"/>
        <end position="210"/>
    </location>
</feature>
<comment type="caution">
    <text evidence="3">The sequence shown here is derived from an EMBL/GenBank/DDBJ whole genome shotgun (WGS) entry which is preliminary data.</text>
</comment>
<feature type="compositionally biased region" description="Low complexity" evidence="1">
    <location>
        <begin position="27"/>
        <end position="46"/>
    </location>
</feature>
<reference evidence="3 4" key="1">
    <citation type="submission" date="2022-10" db="EMBL/GenBank/DDBJ databases">
        <title>Defluviimonas sp. nov., isolated from ocean surface water.</title>
        <authorList>
            <person name="He W."/>
            <person name="Wang L."/>
            <person name="Zhang D.-F."/>
        </authorList>
    </citation>
    <scope>NUCLEOTIDE SEQUENCE [LARGE SCALE GENOMIC DNA]</scope>
    <source>
        <strain evidence="3 4">WL0075</strain>
    </source>
</reference>